<dbReference type="PANTHER" id="PTHR22943:SF248">
    <property type="entry name" value="SEVEN TM RECEPTOR"/>
    <property type="match status" value="1"/>
</dbReference>
<dbReference type="Proteomes" id="UP000025227">
    <property type="component" value="Unplaced"/>
</dbReference>
<feature type="transmembrane region" description="Helical" evidence="5">
    <location>
        <begin position="131"/>
        <end position="153"/>
    </location>
</feature>
<dbReference type="AlphaFoldDB" id="A0A7I4YGQ0"/>
<dbReference type="OMA" id="WMLIGHI"/>
<dbReference type="Gene3D" id="1.20.1070.10">
    <property type="entry name" value="Rhodopsin 7-helix transmembrane proteins"/>
    <property type="match status" value="1"/>
</dbReference>
<dbReference type="InterPro" id="IPR017452">
    <property type="entry name" value="GPCR_Rhodpsn_7TM"/>
</dbReference>
<dbReference type="WBParaSite" id="HCON_00099954-00001">
    <property type="protein sequence ID" value="HCON_00099954-00001"/>
    <property type="gene ID" value="HCON_00099954"/>
</dbReference>
<dbReference type="OrthoDB" id="5875460at2759"/>
<evidence type="ECO:0000256" key="1">
    <source>
        <dbReference type="ARBA" id="ARBA00004370"/>
    </source>
</evidence>
<name>A0A7I4YGQ0_HAECO</name>
<feature type="transmembrane region" description="Helical" evidence="5">
    <location>
        <begin position="86"/>
        <end position="110"/>
    </location>
</feature>
<dbReference type="GO" id="GO:0016020">
    <property type="term" value="C:membrane"/>
    <property type="evidence" value="ECO:0007669"/>
    <property type="project" value="UniProtKB-SubCell"/>
</dbReference>
<evidence type="ECO:0000256" key="3">
    <source>
        <dbReference type="ARBA" id="ARBA00022989"/>
    </source>
</evidence>
<feature type="transmembrane region" description="Helical" evidence="5">
    <location>
        <begin position="191"/>
        <end position="215"/>
    </location>
</feature>
<sequence length="334" mass="37741">MLAEESLPFIVYIITTLSLLANIIFIIVYYYCPLKKVKSYKYFFLFAAMQDIVYSVAFLLSLPRLISQDNFMVFIATGALRRQPIGFILISLFYESFYVSSLIVTNSFIYRYLQLCRTELFQMLSATRCRIMGFTINLLLMIILFVIFFLVALPGKELEFFVRNTVVISGADIDGSSFVGFSVEHSSVVDIILLTILVLLSSAIAIINLFCARRIAVFLKTAALRHNPLTFQRKMFTLLLLQAGGPFFLAHLPLFFAVFLLFAGVNTTPLITSIFDILISLLPLLNPIIIIVFITDYRKFVLLKLSFTKKVTGSVTSIVPQSGVVLMRRVTVIG</sequence>
<protein>
    <submittedName>
        <fullName evidence="8">G_PROTEIN_RECEP_F1_2 domain-containing protein</fullName>
    </submittedName>
</protein>
<dbReference type="SUPFAM" id="SSF81321">
    <property type="entry name" value="Family A G protein-coupled receptor-like"/>
    <property type="match status" value="1"/>
</dbReference>
<evidence type="ECO:0000259" key="6">
    <source>
        <dbReference type="PROSITE" id="PS50262"/>
    </source>
</evidence>
<accession>A0A7I4YGQ0</accession>
<keyword evidence="2 5" id="KW-0812">Transmembrane</keyword>
<dbReference type="PROSITE" id="PS50262">
    <property type="entry name" value="G_PROTEIN_RECEP_F1_2"/>
    <property type="match status" value="1"/>
</dbReference>
<feature type="transmembrane region" description="Helical" evidence="5">
    <location>
        <begin position="236"/>
        <end position="264"/>
    </location>
</feature>
<feature type="transmembrane region" description="Helical" evidence="5">
    <location>
        <begin position="43"/>
        <end position="66"/>
    </location>
</feature>
<feature type="transmembrane region" description="Helical" evidence="5">
    <location>
        <begin position="6"/>
        <end position="31"/>
    </location>
</feature>
<reference evidence="8" key="1">
    <citation type="submission" date="2020-12" db="UniProtKB">
        <authorList>
            <consortium name="WormBaseParasite"/>
        </authorList>
    </citation>
    <scope>IDENTIFICATION</scope>
    <source>
        <strain evidence="8">MHco3</strain>
    </source>
</reference>
<evidence type="ECO:0000256" key="5">
    <source>
        <dbReference type="SAM" id="Phobius"/>
    </source>
</evidence>
<comment type="subcellular location">
    <subcellularLocation>
        <location evidence="1">Membrane</location>
    </subcellularLocation>
</comment>
<dbReference type="InterPro" id="IPR019428">
    <property type="entry name" value="7TM_GPCR_serpentine_rcpt_Str"/>
</dbReference>
<evidence type="ECO:0000313" key="8">
    <source>
        <dbReference type="WBParaSite" id="HCON_00099954-00001"/>
    </source>
</evidence>
<evidence type="ECO:0000256" key="2">
    <source>
        <dbReference type="ARBA" id="ARBA00022692"/>
    </source>
</evidence>
<evidence type="ECO:0000313" key="7">
    <source>
        <dbReference type="Proteomes" id="UP000025227"/>
    </source>
</evidence>
<keyword evidence="3 5" id="KW-1133">Transmembrane helix</keyword>
<dbReference type="PANTHER" id="PTHR22943">
    <property type="entry name" value="7-TRANSMEMBRANE DOMAIN RECEPTOR C.ELEGANS"/>
    <property type="match status" value="1"/>
</dbReference>
<organism evidence="7 8">
    <name type="scientific">Haemonchus contortus</name>
    <name type="common">Barber pole worm</name>
    <dbReference type="NCBI Taxonomy" id="6289"/>
    <lineage>
        <taxon>Eukaryota</taxon>
        <taxon>Metazoa</taxon>
        <taxon>Ecdysozoa</taxon>
        <taxon>Nematoda</taxon>
        <taxon>Chromadorea</taxon>
        <taxon>Rhabditida</taxon>
        <taxon>Rhabditina</taxon>
        <taxon>Rhabditomorpha</taxon>
        <taxon>Strongyloidea</taxon>
        <taxon>Trichostrongylidae</taxon>
        <taxon>Haemonchus</taxon>
    </lineage>
</organism>
<dbReference type="Pfam" id="PF10326">
    <property type="entry name" value="7TM_GPCR_Str"/>
    <property type="match status" value="1"/>
</dbReference>
<evidence type="ECO:0000256" key="4">
    <source>
        <dbReference type="ARBA" id="ARBA00023136"/>
    </source>
</evidence>
<keyword evidence="7" id="KW-1185">Reference proteome</keyword>
<keyword evidence="4 5" id="KW-0472">Membrane</keyword>
<proteinExistence type="predicted"/>
<feature type="transmembrane region" description="Helical" evidence="5">
    <location>
        <begin position="270"/>
        <end position="294"/>
    </location>
</feature>
<feature type="domain" description="G-protein coupled receptors family 1 profile" evidence="6">
    <location>
        <begin position="21"/>
        <end position="290"/>
    </location>
</feature>